<accession>B0P5X2</accession>
<organism evidence="1 2">
    <name type="scientific">Anaerotruncus colihominis DSM 17241</name>
    <dbReference type="NCBI Taxonomy" id="445972"/>
    <lineage>
        <taxon>Bacteria</taxon>
        <taxon>Bacillati</taxon>
        <taxon>Bacillota</taxon>
        <taxon>Clostridia</taxon>
        <taxon>Eubacteriales</taxon>
        <taxon>Oscillospiraceae</taxon>
        <taxon>Anaerotruncus</taxon>
    </lineage>
</organism>
<sequence length="106" mass="12215">MRLLKGADDLAEFHRTKNGTPWLEITCEELSGYSGMDNPICDNCLSRLAGISNIILLPILNEAYCPKCGKERLDKIRPYPGDRFIEERRTRFYLEYFGLQEDDLAP</sequence>
<dbReference type="Proteomes" id="UP000003803">
    <property type="component" value="Unassembled WGS sequence"/>
</dbReference>
<dbReference type="EMBL" id="ABGD02000003">
    <property type="protein sequence ID" value="EDS13128.1"/>
    <property type="molecule type" value="Genomic_DNA"/>
</dbReference>
<proteinExistence type="predicted"/>
<keyword evidence="2" id="KW-1185">Reference proteome</keyword>
<dbReference type="STRING" id="169435.ERS852551_03198"/>
<dbReference type="AlphaFoldDB" id="B0P5X2"/>
<evidence type="ECO:0000313" key="2">
    <source>
        <dbReference type="Proteomes" id="UP000003803"/>
    </source>
</evidence>
<reference evidence="1" key="1">
    <citation type="submission" date="2007-11" db="EMBL/GenBank/DDBJ databases">
        <authorList>
            <person name="Fulton L."/>
            <person name="Clifton S."/>
            <person name="Fulton B."/>
            <person name="Xu J."/>
            <person name="Minx P."/>
            <person name="Pepin K.H."/>
            <person name="Johnson M."/>
            <person name="Thiruvilangam P."/>
            <person name="Bhonagiri V."/>
            <person name="Nash W.E."/>
            <person name="Mardis E.R."/>
            <person name="Wilson R.K."/>
        </authorList>
    </citation>
    <scope>NUCLEOTIDE SEQUENCE [LARGE SCALE GENOMIC DNA]</scope>
    <source>
        <strain evidence="1">DSM 17241</strain>
    </source>
</reference>
<gene>
    <name evidence="1" type="ORF">ANACOL_00143</name>
</gene>
<protein>
    <submittedName>
        <fullName evidence="1">Uncharacterized protein</fullName>
    </submittedName>
</protein>
<comment type="caution">
    <text evidence="1">The sequence shown here is derived from an EMBL/GenBank/DDBJ whole genome shotgun (WGS) entry which is preliminary data.</text>
</comment>
<dbReference type="HOGENOM" id="CLU_186755_0_0_9"/>
<evidence type="ECO:0000313" key="1">
    <source>
        <dbReference type="EMBL" id="EDS13128.1"/>
    </source>
</evidence>
<name>B0P5X2_9FIRM</name>
<reference evidence="1" key="2">
    <citation type="submission" date="2013-09" db="EMBL/GenBank/DDBJ databases">
        <title>Draft genome sequence of Anaerotruncus colihominis(DSM 17241).</title>
        <authorList>
            <person name="Sudarsanam P."/>
            <person name="Ley R."/>
            <person name="Guruge J."/>
            <person name="Turnbaugh P.J."/>
            <person name="Mahowald M."/>
            <person name="Liep D."/>
            <person name="Gordon J."/>
        </authorList>
    </citation>
    <scope>NUCLEOTIDE SEQUENCE</scope>
    <source>
        <strain evidence="1">DSM 17241</strain>
    </source>
</reference>